<feature type="region of interest" description="Disordered" evidence="6">
    <location>
        <begin position="703"/>
        <end position="724"/>
    </location>
</feature>
<sequence>MEEGASEPLLSRKELRKQKLMEYLAAKGKLKPPNPTPSLHADCQNQKATKTSLKAVTGKENKAPPDRFRWQASKSRTVVPQLSQDPPRRRAFGVSDKVNVRDGKQNAKWSSSSRVSAQTKVNQKPPVRRTYTALSSRSNSALVSALKKPPNTGSQTLSKVQSNGRCTDGAKSDPKSSLSSNRATLCPLETGSSRLSTGPLVKTKTGLVPAVIQPRNGNSIKSHLPAAKRQTLTTTSIAKKGQSSRVSSASGSHRPALVLPSDSRAGSKTEAQIKFRPNPLPEKRTQPTGRSQVSGGLRLTVPSRSKAVTVKPEQRVLTSRTAAGQPASRSVKMRSEAEGRKNAQSLKAGAPTASQTSIKCTSRTVETNKRTVACKGVGATKTGKETQINKEKPTRNVPSVHAARKCPVAPAVSQTAPQPSRSISIIGGATAMKTPKPTAKVVPQTEGKKMTTAQEERMRKLQEWRDSKGISYKRPPMQVEAAAPRSAPVPQPFWASMQVEDEAHSLIFAVDRSLADCIKLLAQGCPADKVKNILSSLPAISRKFAKYWICQARLMEQEGNLDVLPMFEEAVRVTLEPVDELRSVVFDILKKKKDAIRANETQKDDLPPTETSPDKGDNPLMTPKPVKVLINGERGNSSVVKYKITATPGGPPSQPSKPVRVNGREVRFFTPVRRSVRIERASLRYPLSLQDHDVCVNSYSELMPEEGREKQENQSSGPASCSGNDTMYIYRENEALGDKVSIKLLLDDTF</sequence>
<dbReference type="GO" id="GO:0005813">
    <property type="term" value="C:centrosome"/>
    <property type="evidence" value="ECO:0007669"/>
    <property type="project" value="TreeGrafter"/>
</dbReference>
<keyword evidence="4" id="KW-0597">Phosphoprotein</keyword>
<comment type="subcellular location">
    <subcellularLocation>
        <location evidence="1">Cytoplasm</location>
        <location evidence="1">Cytoskeleton</location>
    </subcellularLocation>
</comment>
<dbReference type="InterPro" id="IPR029197">
    <property type="entry name" value="CKAP2_C"/>
</dbReference>
<dbReference type="InterPro" id="IPR052855">
    <property type="entry name" value="CKAP2-like"/>
</dbReference>
<feature type="region of interest" description="Disordered" evidence="6">
    <location>
        <begin position="599"/>
        <end position="622"/>
    </location>
</feature>
<reference evidence="8" key="2">
    <citation type="submission" date="2025-09" db="UniProtKB">
        <authorList>
            <consortium name="Ensembl"/>
        </authorList>
    </citation>
    <scope>IDENTIFICATION</scope>
</reference>
<dbReference type="STRING" id="8078.ENSFHEP00000020529"/>
<keyword evidence="3" id="KW-0963">Cytoplasm</keyword>
<evidence type="ECO:0000313" key="8">
    <source>
        <dbReference type="Ensembl" id="ENSFHEP00000020529.1"/>
    </source>
</evidence>
<evidence type="ECO:0000256" key="4">
    <source>
        <dbReference type="ARBA" id="ARBA00022553"/>
    </source>
</evidence>
<comment type="similarity">
    <text evidence="2">Belongs to the CKAP2 family.</text>
</comment>
<proteinExistence type="inferred from homology"/>
<reference evidence="8" key="1">
    <citation type="submission" date="2025-08" db="UniProtKB">
        <authorList>
            <consortium name="Ensembl"/>
        </authorList>
    </citation>
    <scope>IDENTIFICATION</scope>
</reference>
<dbReference type="OrthoDB" id="6288182at2759"/>
<evidence type="ECO:0000256" key="6">
    <source>
        <dbReference type="SAM" id="MobiDB-lite"/>
    </source>
</evidence>
<feature type="compositionally biased region" description="Polar residues" evidence="6">
    <location>
        <begin position="151"/>
        <end position="165"/>
    </location>
</feature>
<feature type="region of interest" description="Disordered" evidence="6">
    <location>
        <begin position="25"/>
        <end position="355"/>
    </location>
</feature>
<dbReference type="AlphaFoldDB" id="A0A3Q2Q3K0"/>
<evidence type="ECO:0000313" key="9">
    <source>
        <dbReference type="Proteomes" id="UP000265000"/>
    </source>
</evidence>
<feature type="compositionally biased region" description="Basic and acidic residues" evidence="6">
    <location>
        <begin position="599"/>
        <end position="617"/>
    </location>
</feature>
<dbReference type="Ensembl" id="ENSFHET00000030061.1">
    <property type="protein sequence ID" value="ENSFHEP00000020529.1"/>
    <property type="gene ID" value="ENSFHEG00000022454.1"/>
</dbReference>
<dbReference type="GO" id="GO:0072686">
    <property type="term" value="C:mitotic spindle"/>
    <property type="evidence" value="ECO:0007669"/>
    <property type="project" value="TreeGrafter"/>
</dbReference>
<keyword evidence="5" id="KW-0206">Cytoskeleton</keyword>
<feature type="compositionally biased region" description="Polar residues" evidence="6">
    <location>
        <begin position="107"/>
        <end position="122"/>
    </location>
</feature>
<feature type="compositionally biased region" description="Polar residues" evidence="6">
    <location>
        <begin position="43"/>
        <end position="54"/>
    </location>
</feature>
<evidence type="ECO:0000256" key="2">
    <source>
        <dbReference type="ARBA" id="ARBA00009468"/>
    </source>
</evidence>
<feature type="compositionally biased region" description="Polar residues" evidence="6">
    <location>
        <begin position="72"/>
        <end position="84"/>
    </location>
</feature>
<evidence type="ECO:0000256" key="5">
    <source>
        <dbReference type="ARBA" id="ARBA00023212"/>
    </source>
</evidence>
<feature type="compositionally biased region" description="Low complexity" evidence="6">
    <location>
        <begin position="243"/>
        <end position="252"/>
    </location>
</feature>
<evidence type="ECO:0000259" key="7">
    <source>
        <dbReference type="Pfam" id="PF15297"/>
    </source>
</evidence>
<organism evidence="8 9">
    <name type="scientific">Fundulus heteroclitus</name>
    <name type="common">Killifish</name>
    <name type="synonym">Mummichog</name>
    <dbReference type="NCBI Taxonomy" id="8078"/>
    <lineage>
        <taxon>Eukaryota</taxon>
        <taxon>Metazoa</taxon>
        <taxon>Chordata</taxon>
        <taxon>Craniata</taxon>
        <taxon>Vertebrata</taxon>
        <taxon>Euteleostomi</taxon>
        <taxon>Actinopterygii</taxon>
        <taxon>Neopterygii</taxon>
        <taxon>Teleostei</taxon>
        <taxon>Neoteleostei</taxon>
        <taxon>Acanthomorphata</taxon>
        <taxon>Ovalentaria</taxon>
        <taxon>Atherinomorphae</taxon>
        <taxon>Cyprinodontiformes</taxon>
        <taxon>Fundulidae</taxon>
        <taxon>Fundulus</taxon>
    </lineage>
</organism>
<dbReference type="PANTHER" id="PTHR47078">
    <property type="entry name" value="CYTOSKELETON-ASSOCIATED PROTEIN 2-LIKE"/>
    <property type="match status" value="1"/>
</dbReference>
<dbReference type="Proteomes" id="UP000265000">
    <property type="component" value="Unplaced"/>
</dbReference>
<name>A0A3Q2Q3K0_FUNHE</name>
<keyword evidence="9" id="KW-1185">Reference proteome</keyword>
<protein>
    <submittedName>
        <fullName evidence="8">Cytoskeleton associated protein 2-like</fullName>
    </submittedName>
</protein>
<feature type="compositionally biased region" description="Polar residues" evidence="6">
    <location>
        <begin position="132"/>
        <end position="142"/>
    </location>
</feature>
<dbReference type="GeneID" id="105938176"/>
<feature type="compositionally biased region" description="Basic and acidic residues" evidence="6">
    <location>
        <begin position="57"/>
        <end position="69"/>
    </location>
</feature>
<evidence type="ECO:0000256" key="3">
    <source>
        <dbReference type="ARBA" id="ARBA00022490"/>
    </source>
</evidence>
<dbReference type="PANTHER" id="PTHR47078:SF1">
    <property type="entry name" value="CYTOSKELETON-ASSOCIATED PROTEIN 2-LIKE"/>
    <property type="match status" value="1"/>
</dbReference>
<feature type="domain" description="Cytoskeleton-associated protein 2 C-terminal" evidence="7">
    <location>
        <begin position="449"/>
        <end position="594"/>
    </location>
</feature>
<feature type="domain" description="Cytoskeleton-associated protein 2 C-terminal" evidence="7">
    <location>
        <begin position="632"/>
        <end position="703"/>
    </location>
</feature>
<dbReference type="Pfam" id="PF15297">
    <property type="entry name" value="CKAP2_C"/>
    <property type="match status" value="2"/>
</dbReference>
<dbReference type="GeneTree" id="ENSGT00530000063691"/>
<dbReference type="GO" id="GO:0005829">
    <property type="term" value="C:cytosol"/>
    <property type="evidence" value="ECO:0007669"/>
    <property type="project" value="TreeGrafter"/>
</dbReference>
<evidence type="ECO:0000256" key="1">
    <source>
        <dbReference type="ARBA" id="ARBA00004245"/>
    </source>
</evidence>
<feature type="compositionally biased region" description="Polar residues" evidence="6">
    <location>
        <begin position="713"/>
        <end position="724"/>
    </location>
</feature>
<dbReference type="CTD" id="150468"/>
<accession>A0A3Q2Q3K0</accession>